<dbReference type="OrthoDB" id="7466391at2759"/>
<reference evidence="2 3" key="1">
    <citation type="journal article" date="2017" name="BMC Biol.">
        <title>Genomic innovations, transcriptional plasticity and gene loss underlying the evolution and divergence of two highly polyphagous and invasive Helicoverpa pest species.</title>
        <authorList>
            <person name="Pearce S.L."/>
            <person name="Clarke D.F."/>
            <person name="East P.D."/>
            <person name="Elfekih S."/>
            <person name="Gordon K.H."/>
            <person name="Jermiin L.S."/>
            <person name="McGaughran A."/>
            <person name="Oakeshott J.G."/>
            <person name="Papanikolaou A."/>
            <person name="Perera O.P."/>
            <person name="Rane R.V."/>
            <person name="Richards S."/>
            <person name="Tay W.T."/>
            <person name="Walsh T.K."/>
            <person name="Anderson A."/>
            <person name="Anderson C.J."/>
            <person name="Asgari S."/>
            <person name="Board P.G."/>
            <person name="Bretschneider A."/>
            <person name="Campbell P.M."/>
            <person name="Chertemps T."/>
            <person name="Christeller J.T."/>
            <person name="Coppin C.W."/>
            <person name="Downes S.J."/>
            <person name="Duan G."/>
            <person name="Farnsworth C.A."/>
            <person name="Good R.T."/>
            <person name="Han L.B."/>
            <person name="Han Y.C."/>
            <person name="Hatje K."/>
            <person name="Horne I."/>
            <person name="Huang Y.P."/>
            <person name="Hughes D.S."/>
            <person name="Jacquin-Joly E."/>
            <person name="James W."/>
            <person name="Jhangiani S."/>
            <person name="Kollmar M."/>
            <person name="Kuwar S.S."/>
            <person name="Li S."/>
            <person name="Liu N.Y."/>
            <person name="Maibeche M.T."/>
            <person name="Miller J.R."/>
            <person name="Montagne N."/>
            <person name="Perry T."/>
            <person name="Qu J."/>
            <person name="Song S.V."/>
            <person name="Sutton G.G."/>
            <person name="Vogel H."/>
            <person name="Walenz B.P."/>
            <person name="Xu W."/>
            <person name="Zhang H.J."/>
            <person name="Zou Z."/>
            <person name="Batterham P."/>
            <person name="Edwards O.R."/>
            <person name="Feyereisen R."/>
            <person name="Gibbs R.A."/>
            <person name="Heckel D.G."/>
            <person name="McGrath A."/>
            <person name="Robin C."/>
            <person name="Scherer S.E."/>
            <person name="Worley K.C."/>
            <person name="Wu Y.D."/>
        </authorList>
    </citation>
    <scope>NUCLEOTIDE SEQUENCE [LARGE SCALE GENOMIC DNA]</scope>
    <source>
        <strain evidence="2">Harm_GR_Male_#8</strain>
        <tissue evidence="2">Whole organism</tissue>
    </source>
</reference>
<feature type="signal peptide" evidence="1">
    <location>
        <begin position="1"/>
        <end position="19"/>
    </location>
</feature>
<organism evidence="2 3">
    <name type="scientific">Helicoverpa armigera</name>
    <name type="common">Cotton bollworm</name>
    <name type="synonym">Heliothis armigera</name>
    <dbReference type="NCBI Taxonomy" id="29058"/>
    <lineage>
        <taxon>Eukaryota</taxon>
        <taxon>Metazoa</taxon>
        <taxon>Ecdysozoa</taxon>
        <taxon>Arthropoda</taxon>
        <taxon>Hexapoda</taxon>
        <taxon>Insecta</taxon>
        <taxon>Pterygota</taxon>
        <taxon>Neoptera</taxon>
        <taxon>Endopterygota</taxon>
        <taxon>Lepidoptera</taxon>
        <taxon>Glossata</taxon>
        <taxon>Ditrysia</taxon>
        <taxon>Noctuoidea</taxon>
        <taxon>Noctuidae</taxon>
        <taxon>Heliothinae</taxon>
        <taxon>Helicoverpa</taxon>
    </lineage>
</organism>
<sequence>MQWLATSLVLAAFVYGGGGVTKSGIEQFWTDDYKIFEQVYGKTSDKDIYGESLPPSIIIGTDRKKEASQKNERYLLNLDEDSDELDSFNFGERYNNLLSKQTLKLYNKKKPATSSINFVSYSDFKPISQSNDPETYNYLKHLEELNNEEKYAFPETVGGFKPYLSYLGPKPEETDAYKSIQDILDAHEANKASSYKDDDDDKNMKYLTYGKNKRKKPPRVYNDVSKPRCTSGRCRKRGAGYYRSRSRPHVRGLKTVLLV</sequence>
<dbReference type="Proteomes" id="UP000249218">
    <property type="component" value="Unassembled WGS sequence"/>
</dbReference>
<protein>
    <submittedName>
        <fullName evidence="2">Uncharacterized protein</fullName>
    </submittedName>
</protein>
<keyword evidence="1" id="KW-0732">Signal</keyword>
<accession>A0A2W1BRJ7</accession>
<dbReference type="AlphaFoldDB" id="A0A2W1BRJ7"/>
<keyword evidence="3" id="KW-1185">Reference proteome</keyword>
<dbReference type="OMA" id="FWTDDYK"/>
<name>A0A2W1BRJ7_HELAM</name>
<evidence type="ECO:0000313" key="3">
    <source>
        <dbReference type="Proteomes" id="UP000249218"/>
    </source>
</evidence>
<evidence type="ECO:0000256" key="1">
    <source>
        <dbReference type="SAM" id="SignalP"/>
    </source>
</evidence>
<gene>
    <name evidence="2" type="primary">HaOG204841</name>
    <name evidence="2" type="ORF">B5X24_HaOG204841</name>
</gene>
<evidence type="ECO:0000313" key="2">
    <source>
        <dbReference type="EMBL" id="PZC76235.1"/>
    </source>
</evidence>
<feature type="chain" id="PRO_5015995716" evidence="1">
    <location>
        <begin position="20"/>
        <end position="259"/>
    </location>
</feature>
<dbReference type="EMBL" id="KZ149964">
    <property type="protein sequence ID" value="PZC76235.1"/>
    <property type="molecule type" value="Genomic_DNA"/>
</dbReference>
<proteinExistence type="predicted"/>